<dbReference type="EMBL" id="UYSU01032172">
    <property type="protein sequence ID" value="VDL88499.1"/>
    <property type="molecule type" value="Genomic_DNA"/>
</dbReference>
<feature type="chain" id="PRO_5043141116" evidence="2">
    <location>
        <begin position="29"/>
        <end position="127"/>
    </location>
</feature>
<keyword evidence="4" id="KW-1185">Reference proteome</keyword>
<sequence length="127" mass="14661">MLKLLLAAPTVVPISLLISLATWGDIATHTPTSVLRRRHTEQLLKYFEILRREVYENRTVLVSFLRQQIKDLQGAEHPKDLELPQLFAHLQLSWPFWIAVVSEFLLSTAILLFLMRQDCKVPQTTAI</sequence>
<evidence type="ECO:0000256" key="2">
    <source>
        <dbReference type="SAM" id="SignalP"/>
    </source>
</evidence>
<dbReference type="AlphaFoldDB" id="A0A183SD16"/>
<evidence type="ECO:0000313" key="3">
    <source>
        <dbReference type="EMBL" id="VDL88499.1"/>
    </source>
</evidence>
<keyword evidence="1" id="KW-0812">Transmembrane</keyword>
<evidence type="ECO:0000313" key="5">
    <source>
        <dbReference type="WBParaSite" id="SSLN_0000218401-mRNA-1"/>
    </source>
</evidence>
<dbReference type="OrthoDB" id="6254420at2759"/>
<organism evidence="5">
    <name type="scientific">Schistocephalus solidus</name>
    <name type="common">Tapeworm</name>
    <dbReference type="NCBI Taxonomy" id="70667"/>
    <lineage>
        <taxon>Eukaryota</taxon>
        <taxon>Metazoa</taxon>
        <taxon>Spiralia</taxon>
        <taxon>Lophotrochozoa</taxon>
        <taxon>Platyhelminthes</taxon>
        <taxon>Cestoda</taxon>
        <taxon>Eucestoda</taxon>
        <taxon>Diphyllobothriidea</taxon>
        <taxon>Diphyllobothriidae</taxon>
        <taxon>Schistocephalus</taxon>
    </lineage>
</organism>
<reference evidence="3 4" key="2">
    <citation type="submission" date="2018-11" db="EMBL/GenBank/DDBJ databases">
        <authorList>
            <consortium name="Pathogen Informatics"/>
        </authorList>
    </citation>
    <scope>NUCLEOTIDE SEQUENCE [LARGE SCALE GENOMIC DNA]</scope>
    <source>
        <strain evidence="3 4">NST_G2</strain>
    </source>
</reference>
<accession>A0A183SD16</accession>
<feature type="signal peptide" evidence="2">
    <location>
        <begin position="1"/>
        <end position="28"/>
    </location>
</feature>
<dbReference type="WBParaSite" id="SSLN_0000218401-mRNA-1">
    <property type="protein sequence ID" value="SSLN_0000218401-mRNA-1"/>
    <property type="gene ID" value="SSLN_0000218401"/>
</dbReference>
<name>A0A183SD16_SCHSO</name>
<protein>
    <submittedName>
        <fullName evidence="5">Tail-anchored protein insertion receptor WRB</fullName>
    </submittedName>
</protein>
<keyword evidence="1" id="KW-1133">Transmembrane helix</keyword>
<feature type="transmembrane region" description="Helical" evidence="1">
    <location>
        <begin position="94"/>
        <end position="114"/>
    </location>
</feature>
<evidence type="ECO:0000256" key="1">
    <source>
        <dbReference type="SAM" id="Phobius"/>
    </source>
</evidence>
<gene>
    <name evidence="3" type="ORF">SSLN_LOCUS2114</name>
</gene>
<evidence type="ECO:0000313" key="4">
    <source>
        <dbReference type="Proteomes" id="UP000275846"/>
    </source>
</evidence>
<keyword evidence="1" id="KW-0472">Membrane</keyword>
<proteinExistence type="predicted"/>
<keyword evidence="2" id="KW-0732">Signal</keyword>
<dbReference type="Proteomes" id="UP000275846">
    <property type="component" value="Unassembled WGS sequence"/>
</dbReference>
<reference evidence="5" key="1">
    <citation type="submission" date="2016-06" db="UniProtKB">
        <authorList>
            <consortium name="WormBaseParasite"/>
        </authorList>
    </citation>
    <scope>IDENTIFICATION</scope>
</reference>